<dbReference type="RefSeq" id="WP_145034271.1">
    <property type="nucleotide sequence ID" value="NZ_CP036271.1"/>
</dbReference>
<sequence length="203" mass="22898">MNEAKPATELQPSGARLRFSRRCLTLFALLAIAAGVISLRFRRTHPPEFVGQWGIRWVGPRLDQGFRLNPDGTGEHYVAWHHPGGLYYDGEIRWWVQGDQFVMEPAGLPFATQFHRMISDVYTSATTGYVARPLTRRATIEEVSVPPDRHLRLRYPTRPGEDRKSTLLIPIEIDSRLQAGGSKQAMLQNGGPYFSIPVSNGAW</sequence>
<keyword evidence="2" id="KW-1185">Reference proteome</keyword>
<proteinExistence type="predicted"/>
<evidence type="ECO:0000313" key="2">
    <source>
        <dbReference type="Proteomes" id="UP000315700"/>
    </source>
</evidence>
<dbReference type="InParanoid" id="A0A517SL59"/>
<reference evidence="1 2" key="1">
    <citation type="submission" date="2019-02" db="EMBL/GenBank/DDBJ databases">
        <title>Deep-cultivation of Planctomycetes and their phenomic and genomic characterization uncovers novel biology.</title>
        <authorList>
            <person name="Wiegand S."/>
            <person name="Jogler M."/>
            <person name="Boedeker C."/>
            <person name="Pinto D."/>
            <person name="Vollmers J."/>
            <person name="Rivas-Marin E."/>
            <person name="Kohn T."/>
            <person name="Peeters S.H."/>
            <person name="Heuer A."/>
            <person name="Rast P."/>
            <person name="Oberbeckmann S."/>
            <person name="Bunk B."/>
            <person name="Jeske O."/>
            <person name="Meyerdierks A."/>
            <person name="Storesund J.E."/>
            <person name="Kallscheuer N."/>
            <person name="Luecker S."/>
            <person name="Lage O.M."/>
            <person name="Pohl T."/>
            <person name="Merkel B.J."/>
            <person name="Hornburger P."/>
            <person name="Mueller R.-W."/>
            <person name="Bruemmer F."/>
            <person name="Labrenz M."/>
            <person name="Spormann A.M."/>
            <person name="Op den Camp H."/>
            <person name="Overmann J."/>
            <person name="Amann R."/>
            <person name="Jetten M.S.M."/>
            <person name="Mascher T."/>
            <person name="Medema M.H."/>
            <person name="Devos D.P."/>
            <person name="Kaster A.-K."/>
            <person name="Ovreas L."/>
            <person name="Rohde M."/>
            <person name="Galperin M.Y."/>
            <person name="Jogler C."/>
        </authorList>
    </citation>
    <scope>NUCLEOTIDE SEQUENCE [LARGE SCALE GENOMIC DNA]</scope>
    <source>
        <strain evidence="1 2">Pan44</strain>
    </source>
</reference>
<protein>
    <submittedName>
        <fullName evidence="1">Uncharacterized protein</fullName>
    </submittedName>
</protein>
<dbReference type="Proteomes" id="UP000315700">
    <property type="component" value="Chromosome"/>
</dbReference>
<dbReference type="KEGG" id="ccos:Pan44_49170"/>
<organism evidence="1 2">
    <name type="scientific">Caulifigura coniformis</name>
    <dbReference type="NCBI Taxonomy" id="2527983"/>
    <lineage>
        <taxon>Bacteria</taxon>
        <taxon>Pseudomonadati</taxon>
        <taxon>Planctomycetota</taxon>
        <taxon>Planctomycetia</taxon>
        <taxon>Planctomycetales</taxon>
        <taxon>Planctomycetaceae</taxon>
        <taxon>Caulifigura</taxon>
    </lineage>
</organism>
<accession>A0A517SL59</accession>
<name>A0A517SL59_9PLAN</name>
<evidence type="ECO:0000313" key="1">
    <source>
        <dbReference type="EMBL" id="QDT56857.1"/>
    </source>
</evidence>
<gene>
    <name evidence="1" type="ORF">Pan44_49170</name>
</gene>
<dbReference type="AlphaFoldDB" id="A0A517SL59"/>
<dbReference type="EMBL" id="CP036271">
    <property type="protein sequence ID" value="QDT56857.1"/>
    <property type="molecule type" value="Genomic_DNA"/>
</dbReference>